<dbReference type="HOGENOM" id="CLU_013935_0_0_1"/>
<dbReference type="GeneID" id="20362342"/>
<evidence type="ECO:0000313" key="2">
    <source>
        <dbReference type="EMBL" id="EKJ76091.1"/>
    </source>
</evidence>
<evidence type="ECO:0000256" key="1">
    <source>
        <dbReference type="SAM" id="MobiDB-lite"/>
    </source>
</evidence>
<dbReference type="KEGG" id="fpu:FPSE_03723"/>
<reference evidence="2 3" key="1">
    <citation type="journal article" date="2012" name="PLoS Pathog.">
        <title>Comparative pathogenomics reveals horizontally acquired novel virulence genes in fungi infecting cereal hosts.</title>
        <authorList>
            <person name="Gardiner D.M."/>
            <person name="McDonald M.C."/>
            <person name="Covarelli L."/>
            <person name="Solomon P.S."/>
            <person name="Rusu A.G."/>
            <person name="Marshall M."/>
            <person name="Kazan K."/>
            <person name="Chakraborty S."/>
            <person name="McDonald B.A."/>
            <person name="Manners J.M."/>
        </authorList>
    </citation>
    <scope>NUCLEOTIDE SEQUENCE [LARGE SCALE GENOMIC DNA]</scope>
    <source>
        <strain evidence="2 3">CS3096</strain>
    </source>
</reference>
<feature type="compositionally biased region" description="Acidic residues" evidence="1">
    <location>
        <begin position="572"/>
        <end position="582"/>
    </location>
</feature>
<dbReference type="AlphaFoldDB" id="K3UU54"/>
<sequence length="611" mass="68433">MAFAELDDVLRPTDDTFKAFYEKGYRSWHKVSVDAADGCACVPPECLQWEDLFPHHPILPDGLEPDDSGLVTAKSTWISRGNCDSPEFGQILQMTLTIGKPTSVVLTDDPELCLSELGDGHLVVLILAWAYALSVRWAEIIPRASMEYTSSQAPWTVHSDPSKVDKHMVVELGELSGEEARWWAAVLSTGEDWKATIPDHRWCLLSPWSIAKNFNNTKLVLSGTHSPMTLTSPTSVCFKTALKYIDDYTKIHNTGLQSRAALAAALLLPLAKLDNRTVTLHTPKGSYRQSQQTQSPRPSLLDKHCLHQLDRLLNLSVNARGLKAVMGSIFYESGIPANACGAWLQGTAAVLQSKGTKNINHLSRMFFNRSPHISFLWLGGIITGAYKDFLRNTYSLLGLNRIELHAAAWTGTLLSFIQEPVHPIQTQNDTSFISRADECRLMFLIQEQRRDIPPIYPYPPLGETNIRDTDLGVQVHAYCPTPHELQFLSIAWNCVGGRKDIQTTGCIPPISRDKGFKIEEGDCEVHYTFLDRDRDLSEGVTRNMFTWMRDMDGFTVAEREICRHEWIDAFDSDSDDESVDPEGDGKSTTGPSEAQVGYWLVRSMTRRCDSI</sequence>
<dbReference type="Proteomes" id="UP000007978">
    <property type="component" value="Chromosome 2"/>
</dbReference>
<feature type="region of interest" description="Disordered" evidence="1">
    <location>
        <begin position="572"/>
        <end position="595"/>
    </location>
</feature>
<evidence type="ECO:0000313" key="3">
    <source>
        <dbReference type="Proteomes" id="UP000007978"/>
    </source>
</evidence>
<organism evidence="2 3">
    <name type="scientific">Fusarium pseudograminearum (strain CS3096)</name>
    <name type="common">Wheat and barley crown-rot fungus</name>
    <dbReference type="NCBI Taxonomy" id="1028729"/>
    <lineage>
        <taxon>Eukaryota</taxon>
        <taxon>Fungi</taxon>
        <taxon>Dikarya</taxon>
        <taxon>Ascomycota</taxon>
        <taxon>Pezizomycotina</taxon>
        <taxon>Sordariomycetes</taxon>
        <taxon>Hypocreomycetidae</taxon>
        <taxon>Hypocreales</taxon>
        <taxon>Nectriaceae</taxon>
        <taxon>Fusarium</taxon>
    </lineage>
</organism>
<gene>
    <name evidence="2" type="ORF">FPSE_03723</name>
</gene>
<proteinExistence type="predicted"/>
<accession>K3UU54</accession>
<protein>
    <submittedName>
        <fullName evidence="2">Uncharacterized protein</fullName>
    </submittedName>
</protein>
<keyword evidence="3" id="KW-1185">Reference proteome</keyword>
<comment type="caution">
    <text evidence="2">The sequence shown here is derived from an EMBL/GenBank/DDBJ whole genome shotgun (WGS) entry which is preliminary data.</text>
</comment>
<name>K3UU54_FUSPC</name>
<dbReference type="OrthoDB" id="3549294at2759"/>
<dbReference type="eggNOG" id="ENOG502SIZE">
    <property type="taxonomic scope" value="Eukaryota"/>
</dbReference>
<dbReference type="EMBL" id="AFNW01000078">
    <property type="protein sequence ID" value="EKJ76091.1"/>
    <property type="molecule type" value="Genomic_DNA"/>
</dbReference>
<dbReference type="RefSeq" id="XP_009255117.1">
    <property type="nucleotide sequence ID" value="XM_009256842.1"/>
</dbReference>